<dbReference type="SUPFAM" id="SSF51735">
    <property type="entry name" value="NAD(P)-binding Rossmann-fold domains"/>
    <property type="match status" value="1"/>
</dbReference>
<accession>A0ABV3SWS0</accession>
<organism evidence="3 4">
    <name type="scientific">Nocardioides eburneus</name>
    <dbReference type="NCBI Taxonomy" id="3231482"/>
    <lineage>
        <taxon>Bacteria</taxon>
        <taxon>Bacillati</taxon>
        <taxon>Actinomycetota</taxon>
        <taxon>Actinomycetes</taxon>
        <taxon>Propionibacteriales</taxon>
        <taxon>Nocardioidaceae</taxon>
        <taxon>Nocardioides</taxon>
    </lineage>
</organism>
<dbReference type="Pfam" id="PF13561">
    <property type="entry name" value="adh_short_C2"/>
    <property type="match status" value="1"/>
</dbReference>
<evidence type="ECO:0000313" key="4">
    <source>
        <dbReference type="Proteomes" id="UP001556631"/>
    </source>
</evidence>
<proteinExistence type="inferred from homology"/>
<gene>
    <name evidence="3" type="ORF">AB3X52_07145</name>
</gene>
<dbReference type="EC" id="1.1.1.-" evidence="3"/>
<dbReference type="InterPro" id="IPR020904">
    <property type="entry name" value="Sc_DH/Rdtase_CS"/>
</dbReference>
<dbReference type="Proteomes" id="UP001556631">
    <property type="component" value="Unassembled WGS sequence"/>
</dbReference>
<keyword evidence="2 3" id="KW-0560">Oxidoreductase</keyword>
<evidence type="ECO:0000256" key="1">
    <source>
        <dbReference type="ARBA" id="ARBA00006484"/>
    </source>
</evidence>
<protein>
    <submittedName>
        <fullName evidence="3">SDR family NAD(P)-dependent oxidoreductase</fullName>
        <ecNumber evidence="3">1.1.1.-</ecNumber>
    </submittedName>
</protein>
<dbReference type="InterPro" id="IPR036291">
    <property type="entry name" value="NAD(P)-bd_dom_sf"/>
</dbReference>
<sequence>MSETTTVPRVVLVTGAASGMGAGHARALAAAGWRVALADVSDPGPVVAEIEAAGGQASRHVLDVTEPEQWTKTIDEVTAAYGALHGLVNNAGISRRMRFMDTSEEVWRQVLAINLDGPFYGIRAAAPLMRESGGGSIVNISSISGQIGYFSPSYSTSKWGLRGLTKSAAGELAGWGIRVNSVHPGLVETPLLAGADGFVESAVASVPLGRMARPEEITAVVRFLLEDASSYMSGSELTVDGALVSNGLYHRILTEMEGELS</sequence>
<dbReference type="GO" id="GO:0016491">
    <property type="term" value="F:oxidoreductase activity"/>
    <property type="evidence" value="ECO:0007669"/>
    <property type="project" value="UniProtKB-KW"/>
</dbReference>
<dbReference type="RefSeq" id="WP_367992717.1">
    <property type="nucleotide sequence ID" value="NZ_JBFPJR010000009.1"/>
</dbReference>
<dbReference type="InterPro" id="IPR002347">
    <property type="entry name" value="SDR_fam"/>
</dbReference>
<comment type="similarity">
    <text evidence="1">Belongs to the short-chain dehydrogenases/reductases (SDR) family.</text>
</comment>
<evidence type="ECO:0000313" key="3">
    <source>
        <dbReference type="EMBL" id="MEX0427387.1"/>
    </source>
</evidence>
<dbReference type="CDD" id="cd05233">
    <property type="entry name" value="SDR_c"/>
    <property type="match status" value="1"/>
</dbReference>
<dbReference type="PRINTS" id="PR00080">
    <property type="entry name" value="SDRFAMILY"/>
</dbReference>
<dbReference type="PRINTS" id="PR00081">
    <property type="entry name" value="GDHRDH"/>
</dbReference>
<comment type="caution">
    <text evidence="3">The sequence shown here is derived from an EMBL/GenBank/DDBJ whole genome shotgun (WGS) entry which is preliminary data.</text>
</comment>
<name>A0ABV3SWS0_9ACTN</name>
<evidence type="ECO:0000256" key="2">
    <source>
        <dbReference type="ARBA" id="ARBA00023002"/>
    </source>
</evidence>
<dbReference type="EMBL" id="JBFPJR010000009">
    <property type="protein sequence ID" value="MEX0427387.1"/>
    <property type="molecule type" value="Genomic_DNA"/>
</dbReference>
<dbReference type="Gene3D" id="3.40.50.720">
    <property type="entry name" value="NAD(P)-binding Rossmann-like Domain"/>
    <property type="match status" value="1"/>
</dbReference>
<dbReference type="PANTHER" id="PTHR42760">
    <property type="entry name" value="SHORT-CHAIN DEHYDROGENASES/REDUCTASES FAMILY MEMBER"/>
    <property type="match status" value="1"/>
</dbReference>
<dbReference type="PROSITE" id="PS00061">
    <property type="entry name" value="ADH_SHORT"/>
    <property type="match status" value="1"/>
</dbReference>
<reference evidence="3 4" key="1">
    <citation type="submission" date="2024-07" db="EMBL/GenBank/DDBJ databases">
        <authorList>
            <person name="Lee S."/>
            <person name="Kang M."/>
        </authorList>
    </citation>
    <scope>NUCLEOTIDE SEQUENCE [LARGE SCALE GENOMIC DNA]</scope>
    <source>
        <strain evidence="3 4">DS6</strain>
    </source>
</reference>
<keyword evidence="4" id="KW-1185">Reference proteome</keyword>
<dbReference type="PANTHER" id="PTHR42760:SF133">
    <property type="entry name" value="3-OXOACYL-[ACYL-CARRIER-PROTEIN] REDUCTASE"/>
    <property type="match status" value="1"/>
</dbReference>